<protein>
    <submittedName>
        <fullName evidence="6">LacI family transcriptional regulator</fullName>
    </submittedName>
</protein>
<dbReference type="AlphaFoldDB" id="A0A430A2G1"/>
<dbReference type="GO" id="GO:0003700">
    <property type="term" value="F:DNA-binding transcription factor activity"/>
    <property type="evidence" value="ECO:0007669"/>
    <property type="project" value="TreeGrafter"/>
</dbReference>
<dbReference type="SMART" id="SM00354">
    <property type="entry name" value="HTH_LACI"/>
    <property type="match status" value="1"/>
</dbReference>
<dbReference type="SUPFAM" id="SSF47413">
    <property type="entry name" value="lambda repressor-like DNA-binding domains"/>
    <property type="match status" value="1"/>
</dbReference>
<dbReference type="Gene3D" id="1.10.260.40">
    <property type="entry name" value="lambda repressor-like DNA-binding domains"/>
    <property type="match status" value="1"/>
</dbReference>
<dbReference type="InterPro" id="IPR028082">
    <property type="entry name" value="Peripla_BP_I"/>
</dbReference>
<dbReference type="CDD" id="cd01392">
    <property type="entry name" value="HTH_LacI"/>
    <property type="match status" value="1"/>
</dbReference>
<evidence type="ECO:0000313" key="6">
    <source>
        <dbReference type="EMBL" id="RSU00630.1"/>
    </source>
</evidence>
<dbReference type="InterPro" id="IPR010982">
    <property type="entry name" value="Lambda_DNA-bd_dom_sf"/>
</dbReference>
<reference evidence="6 7" key="1">
    <citation type="submission" date="2017-05" db="EMBL/GenBank/DDBJ databases">
        <title>Vagococcus spp. assemblies.</title>
        <authorList>
            <person name="Gulvik C.A."/>
        </authorList>
    </citation>
    <scope>NUCLEOTIDE SEQUENCE [LARGE SCALE GENOMIC DNA]</scope>
    <source>
        <strain evidence="6 7">SS1995</strain>
    </source>
</reference>
<keyword evidence="4" id="KW-0804">Transcription</keyword>
<dbReference type="SUPFAM" id="SSF53822">
    <property type="entry name" value="Periplasmic binding protein-like I"/>
    <property type="match status" value="1"/>
</dbReference>
<evidence type="ECO:0000313" key="7">
    <source>
        <dbReference type="Proteomes" id="UP000287857"/>
    </source>
</evidence>
<dbReference type="Proteomes" id="UP000287857">
    <property type="component" value="Unassembled WGS sequence"/>
</dbReference>
<dbReference type="GO" id="GO:0000976">
    <property type="term" value="F:transcription cis-regulatory region binding"/>
    <property type="evidence" value="ECO:0007669"/>
    <property type="project" value="TreeGrafter"/>
</dbReference>
<dbReference type="CDD" id="cd06291">
    <property type="entry name" value="PBP1_Qymf-like"/>
    <property type="match status" value="1"/>
</dbReference>
<sequence length="328" mass="37520">MTTIKDIAKLAKVGTTTVSRVINNSDKVSPTTKKRVEQAMQELNYQPNQYARTLKSNKSNTIAVSVPSIWHPFYSEFIFHIEKKVAEKGYRLLISSNDSDDQVEIEFLEMVRQNKVDGIIALTYHNIDRYLSSNIPFVSIDRYFKEKVAYVTSDNYHGGEIAAEELTKRGCKKLAYVAAVAPQKNDTLKRKDGFIDKARELGYEVAVFLKPEPIEDYHDFFEQFFEMYPATDGILAMNDSNALLLLDYLQSKNIRVPEDIQIIGYDGFRYFENFETSLTSIKQPIQQMAEAAFDLLFRLIAGEEIGNPIVLPVQFKEGKTTKKFPLTD</sequence>
<dbReference type="PANTHER" id="PTHR30146:SF95">
    <property type="entry name" value="RIBOSE OPERON REPRESSOR"/>
    <property type="match status" value="1"/>
</dbReference>
<dbReference type="PANTHER" id="PTHR30146">
    <property type="entry name" value="LACI-RELATED TRANSCRIPTIONAL REPRESSOR"/>
    <property type="match status" value="1"/>
</dbReference>
<dbReference type="OrthoDB" id="9796186at2"/>
<evidence type="ECO:0000256" key="3">
    <source>
        <dbReference type="ARBA" id="ARBA00023125"/>
    </source>
</evidence>
<dbReference type="EMBL" id="NGJS01000001">
    <property type="protein sequence ID" value="RSU00630.1"/>
    <property type="molecule type" value="Genomic_DNA"/>
</dbReference>
<feature type="domain" description="HTH lacI-type" evidence="5">
    <location>
        <begin position="2"/>
        <end position="56"/>
    </location>
</feature>
<keyword evidence="2" id="KW-0805">Transcription regulation</keyword>
<proteinExistence type="predicted"/>
<dbReference type="InterPro" id="IPR046335">
    <property type="entry name" value="LacI/GalR-like_sensor"/>
</dbReference>
<dbReference type="Gene3D" id="3.40.50.2300">
    <property type="match status" value="2"/>
</dbReference>
<evidence type="ECO:0000256" key="1">
    <source>
        <dbReference type="ARBA" id="ARBA00022491"/>
    </source>
</evidence>
<keyword evidence="3" id="KW-0238">DNA-binding</keyword>
<comment type="caution">
    <text evidence="6">The sequence shown here is derived from an EMBL/GenBank/DDBJ whole genome shotgun (WGS) entry which is preliminary data.</text>
</comment>
<dbReference type="PROSITE" id="PS50932">
    <property type="entry name" value="HTH_LACI_2"/>
    <property type="match status" value="1"/>
</dbReference>
<keyword evidence="1" id="KW-0678">Repressor</keyword>
<dbReference type="RefSeq" id="WP_002350291.1">
    <property type="nucleotide sequence ID" value="NZ_NGJS01000001.1"/>
</dbReference>
<gene>
    <name evidence="6" type="ORF">CBF37_01055</name>
</gene>
<dbReference type="Pfam" id="PF00356">
    <property type="entry name" value="LacI"/>
    <property type="match status" value="1"/>
</dbReference>
<dbReference type="PROSITE" id="PS00356">
    <property type="entry name" value="HTH_LACI_1"/>
    <property type="match status" value="1"/>
</dbReference>
<dbReference type="InterPro" id="IPR000843">
    <property type="entry name" value="HTH_LacI"/>
</dbReference>
<dbReference type="PRINTS" id="PR00036">
    <property type="entry name" value="HTHLACI"/>
</dbReference>
<organism evidence="6 7">
    <name type="scientific">Vagococcus vulneris</name>
    <dbReference type="NCBI Taxonomy" id="1977869"/>
    <lineage>
        <taxon>Bacteria</taxon>
        <taxon>Bacillati</taxon>
        <taxon>Bacillota</taxon>
        <taxon>Bacilli</taxon>
        <taxon>Lactobacillales</taxon>
        <taxon>Enterococcaceae</taxon>
        <taxon>Vagococcus</taxon>
    </lineage>
</organism>
<keyword evidence="7" id="KW-1185">Reference proteome</keyword>
<accession>A0A430A2G1</accession>
<evidence type="ECO:0000259" key="5">
    <source>
        <dbReference type="PROSITE" id="PS50932"/>
    </source>
</evidence>
<evidence type="ECO:0000256" key="4">
    <source>
        <dbReference type="ARBA" id="ARBA00023163"/>
    </source>
</evidence>
<dbReference type="Pfam" id="PF13377">
    <property type="entry name" value="Peripla_BP_3"/>
    <property type="match status" value="1"/>
</dbReference>
<name>A0A430A2G1_9ENTE</name>
<evidence type="ECO:0000256" key="2">
    <source>
        <dbReference type="ARBA" id="ARBA00023015"/>
    </source>
</evidence>